<dbReference type="Gene3D" id="1.10.4080.10">
    <property type="entry name" value="ADP-ribosylation/Crystallin J1"/>
    <property type="match status" value="2"/>
</dbReference>
<proteinExistence type="predicted"/>
<dbReference type="PANTHER" id="PTHR16222">
    <property type="entry name" value="ADP-RIBOSYLGLYCOHYDROLASE"/>
    <property type="match status" value="1"/>
</dbReference>
<accession>A0ABZ2HP69</accession>
<dbReference type="Proteomes" id="UP001364156">
    <property type="component" value="Chromosome"/>
</dbReference>
<keyword evidence="1" id="KW-0378">Hydrolase</keyword>
<dbReference type="InterPro" id="IPR036705">
    <property type="entry name" value="Ribosyl_crysJ1_sf"/>
</dbReference>
<dbReference type="EMBL" id="CP146069">
    <property type="protein sequence ID" value="WWR48152.1"/>
    <property type="molecule type" value="Genomic_DNA"/>
</dbReference>
<reference evidence="1 2" key="1">
    <citation type="submission" date="2023-10" db="EMBL/GenBank/DDBJ databases">
        <title>Roseovarius strain S88 nov., isolated from a marine algae.</title>
        <authorList>
            <person name="Lee M.W."/>
            <person name="Lee J.K."/>
            <person name="Kim J.M."/>
            <person name="Choi D.G."/>
            <person name="Baek J.H."/>
            <person name="Bayburt H."/>
            <person name="Jung J.J."/>
            <person name="Han D.M."/>
            <person name="Jeon C.O."/>
        </authorList>
    </citation>
    <scope>NUCLEOTIDE SEQUENCE [LARGE SCALE GENOMIC DNA]</scope>
    <source>
        <strain evidence="1 2">S88</strain>
    </source>
</reference>
<gene>
    <name evidence="1" type="ORF">RZ517_08275</name>
</gene>
<dbReference type="Pfam" id="PF03747">
    <property type="entry name" value="ADP_ribosyl_GH"/>
    <property type="match status" value="2"/>
</dbReference>
<dbReference type="InterPro" id="IPR050792">
    <property type="entry name" value="ADP-ribosylglycohydrolase"/>
</dbReference>
<name>A0ABZ2HP69_9RHOB</name>
<dbReference type="PANTHER" id="PTHR16222:SF12">
    <property type="entry name" value="ADP-RIBOSYLGLYCOHYDROLASE-RELATED"/>
    <property type="match status" value="1"/>
</dbReference>
<dbReference type="InterPro" id="IPR005502">
    <property type="entry name" value="Ribosyl_crysJ1"/>
</dbReference>
<sequence>MITKPFTEDQARGMLIGLAVGDALGTTLEFTTRGEFDPLTDMVGGGPFNLKPGQWTDDTSMAMCLAQMLRSANGWDAEDAMKRFINWRDHGYLSSTRVCFDIGNQTAEALRRYEETGNPYAGPVDEAQSGNGGIMRLAPVVLAYGAVKESAMAVAQLQSRLTHGSQLCQRAAANMAQFMVTGDQSLLPRPKDPPDVASGYVVHTLHAAFWALTQGETFRDVLLAAVNLGGDADTVGAVTGQLAGRIYGYSGIPQGWRNKIYDHDKIRTAADDLYALRPIDQ</sequence>
<dbReference type="EC" id="3.2.2.-" evidence="1"/>
<dbReference type="SUPFAM" id="SSF101478">
    <property type="entry name" value="ADP-ribosylglycohydrolase"/>
    <property type="match status" value="1"/>
</dbReference>
<keyword evidence="1" id="KW-0326">Glycosidase</keyword>
<dbReference type="RefSeq" id="WP_338550973.1">
    <property type="nucleotide sequence ID" value="NZ_CP146069.1"/>
</dbReference>
<keyword evidence="2" id="KW-1185">Reference proteome</keyword>
<evidence type="ECO:0000313" key="2">
    <source>
        <dbReference type="Proteomes" id="UP001364156"/>
    </source>
</evidence>
<dbReference type="GO" id="GO:0016798">
    <property type="term" value="F:hydrolase activity, acting on glycosyl bonds"/>
    <property type="evidence" value="ECO:0007669"/>
    <property type="project" value="UniProtKB-KW"/>
</dbReference>
<organism evidence="1 2">
    <name type="scientific">Roseovarius phycicola</name>
    <dbReference type="NCBI Taxonomy" id="3080976"/>
    <lineage>
        <taxon>Bacteria</taxon>
        <taxon>Pseudomonadati</taxon>
        <taxon>Pseudomonadota</taxon>
        <taxon>Alphaproteobacteria</taxon>
        <taxon>Rhodobacterales</taxon>
        <taxon>Roseobacteraceae</taxon>
        <taxon>Roseovarius</taxon>
    </lineage>
</organism>
<protein>
    <submittedName>
        <fullName evidence="1">ADP-ribosylglycohydrolase family protein</fullName>
        <ecNumber evidence="1">3.2.2.-</ecNumber>
    </submittedName>
</protein>
<evidence type="ECO:0000313" key="1">
    <source>
        <dbReference type="EMBL" id="WWR48152.1"/>
    </source>
</evidence>